<dbReference type="Pfam" id="PF22936">
    <property type="entry name" value="Pol_BBD"/>
    <property type="match status" value="1"/>
</dbReference>
<evidence type="ECO:0000313" key="3">
    <source>
        <dbReference type="Proteomes" id="UP001152320"/>
    </source>
</evidence>
<sequence>MVDCGATSHILTDVSKFIKFDSSFNPDNHFMELADRTRRNNIAPKRGDAVVTLQDVKGNCIKATPKGVLYIPSYPQDIFSVKAAISNGAKVNFQQGCNRLVHKDGTIFSIEERGRLYYLNTVTEQNTDDKVNKAYDAQNGMKSWDIVILRTK</sequence>
<gene>
    <name evidence="2" type="ORF">HOLleu_26180</name>
</gene>
<protein>
    <recommendedName>
        <fullName evidence="1">Retrovirus-related Pol polyprotein from transposon TNT 1-94-like beta-barrel domain-containing protein</fullName>
    </recommendedName>
</protein>
<proteinExistence type="predicted"/>
<dbReference type="OrthoDB" id="6287527at2759"/>
<comment type="caution">
    <text evidence="2">The sequence shown here is derived from an EMBL/GenBank/DDBJ whole genome shotgun (WGS) entry which is preliminary data.</text>
</comment>
<name>A0A9Q1BSZ6_HOLLE</name>
<feature type="domain" description="Retrovirus-related Pol polyprotein from transposon TNT 1-94-like beta-barrel" evidence="1">
    <location>
        <begin position="1"/>
        <end position="88"/>
    </location>
</feature>
<dbReference type="InterPro" id="IPR054722">
    <property type="entry name" value="PolX-like_BBD"/>
</dbReference>
<dbReference type="EMBL" id="JAIZAY010000012">
    <property type="protein sequence ID" value="KAJ8032613.1"/>
    <property type="molecule type" value="Genomic_DNA"/>
</dbReference>
<dbReference type="AlphaFoldDB" id="A0A9Q1BSZ6"/>
<accession>A0A9Q1BSZ6</accession>
<evidence type="ECO:0000259" key="1">
    <source>
        <dbReference type="Pfam" id="PF22936"/>
    </source>
</evidence>
<evidence type="ECO:0000313" key="2">
    <source>
        <dbReference type="EMBL" id="KAJ8032613.1"/>
    </source>
</evidence>
<reference evidence="2" key="1">
    <citation type="submission" date="2021-10" db="EMBL/GenBank/DDBJ databases">
        <title>Tropical sea cucumber genome reveals ecological adaptation and Cuvierian tubules defense mechanism.</title>
        <authorList>
            <person name="Chen T."/>
        </authorList>
    </citation>
    <scope>NUCLEOTIDE SEQUENCE</scope>
    <source>
        <strain evidence="2">Nanhai2018</strain>
        <tissue evidence="2">Muscle</tissue>
    </source>
</reference>
<keyword evidence="3" id="KW-1185">Reference proteome</keyword>
<organism evidence="2 3">
    <name type="scientific">Holothuria leucospilota</name>
    <name type="common">Black long sea cucumber</name>
    <name type="synonym">Mertensiothuria leucospilota</name>
    <dbReference type="NCBI Taxonomy" id="206669"/>
    <lineage>
        <taxon>Eukaryota</taxon>
        <taxon>Metazoa</taxon>
        <taxon>Echinodermata</taxon>
        <taxon>Eleutherozoa</taxon>
        <taxon>Echinozoa</taxon>
        <taxon>Holothuroidea</taxon>
        <taxon>Aspidochirotacea</taxon>
        <taxon>Aspidochirotida</taxon>
        <taxon>Holothuriidae</taxon>
        <taxon>Holothuria</taxon>
    </lineage>
</organism>
<dbReference type="Proteomes" id="UP001152320">
    <property type="component" value="Chromosome 12"/>
</dbReference>